<name>D8RFC5_SELML</name>
<sequence length="377" mass="42570">MSEEYVGWQGSPSGIEGKIASKAKGVWSRVAGGRIVMPVVTFTKLQVLTPNASVPGYSVRLFDATDKAFSVAAPTLQARPGKYKGKNVRIGTNYINLMDLTRPRNFYYQPFPEHLRFPVPENVWKQLPLNRSQIFTPDEVTGLATRMSKFVCNILNDASADVPAQGIENAFHYSYDALITEPNLESLLRPDAAYASGNGYVLFKGEEMGEEDTPGDPADELVDKHGWPYGASIPYIPAYYARAYSACLQAGTNLSTFEFECAWSMTRPSGKTLEFYLDKMVKTYSNDIKATSACRMYALIRKCPFIEKALHANQEKRHIVFQQPSLHTPEIDGKHDCNVDIWGMGTFDFLCYYYYNLRLVRIQKLRMQRRAPLLQNV</sequence>
<evidence type="ECO:0000313" key="2">
    <source>
        <dbReference type="Proteomes" id="UP000001514"/>
    </source>
</evidence>
<organism evidence="2">
    <name type="scientific">Selaginella moellendorffii</name>
    <name type="common">Spikemoss</name>
    <dbReference type="NCBI Taxonomy" id="88036"/>
    <lineage>
        <taxon>Eukaryota</taxon>
        <taxon>Viridiplantae</taxon>
        <taxon>Streptophyta</taxon>
        <taxon>Embryophyta</taxon>
        <taxon>Tracheophyta</taxon>
        <taxon>Lycopodiopsida</taxon>
        <taxon>Selaginellales</taxon>
        <taxon>Selaginellaceae</taxon>
        <taxon>Selaginella</taxon>
    </lineage>
</organism>
<proteinExistence type="predicted"/>
<dbReference type="HOGENOM" id="CLU_734458_0_0_1"/>
<protein>
    <submittedName>
        <fullName evidence="1">Uncharacterized protein</fullName>
    </submittedName>
</protein>
<reference evidence="1 2" key="1">
    <citation type="journal article" date="2011" name="Science">
        <title>The Selaginella genome identifies genetic changes associated with the evolution of vascular plants.</title>
        <authorList>
            <person name="Banks J.A."/>
            <person name="Nishiyama T."/>
            <person name="Hasebe M."/>
            <person name="Bowman J.L."/>
            <person name="Gribskov M."/>
            <person name="dePamphilis C."/>
            <person name="Albert V.A."/>
            <person name="Aono N."/>
            <person name="Aoyama T."/>
            <person name="Ambrose B.A."/>
            <person name="Ashton N.W."/>
            <person name="Axtell M.J."/>
            <person name="Barker E."/>
            <person name="Barker M.S."/>
            <person name="Bennetzen J.L."/>
            <person name="Bonawitz N.D."/>
            <person name="Chapple C."/>
            <person name="Cheng C."/>
            <person name="Correa L.G."/>
            <person name="Dacre M."/>
            <person name="DeBarry J."/>
            <person name="Dreyer I."/>
            <person name="Elias M."/>
            <person name="Engstrom E.M."/>
            <person name="Estelle M."/>
            <person name="Feng L."/>
            <person name="Finet C."/>
            <person name="Floyd S.K."/>
            <person name="Frommer W.B."/>
            <person name="Fujita T."/>
            <person name="Gramzow L."/>
            <person name="Gutensohn M."/>
            <person name="Harholt J."/>
            <person name="Hattori M."/>
            <person name="Heyl A."/>
            <person name="Hirai T."/>
            <person name="Hiwatashi Y."/>
            <person name="Ishikawa M."/>
            <person name="Iwata M."/>
            <person name="Karol K.G."/>
            <person name="Koehler B."/>
            <person name="Kolukisaoglu U."/>
            <person name="Kubo M."/>
            <person name="Kurata T."/>
            <person name="Lalonde S."/>
            <person name="Li K."/>
            <person name="Li Y."/>
            <person name="Litt A."/>
            <person name="Lyons E."/>
            <person name="Manning G."/>
            <person name="Maruyama T."/>
            <person name="Michael T.P."/>
            <person name="Mikami K."/>
            <person name="Miyazaki S."/>
            <person name="Morinaga S."/>
            <person name="Murata T."/>
            <person name="Mueller-Roeber B."/>
            <person name="Nelson D.R."/>
            <person name="Obara M."/>
            <person name="Oguri Y."/>
            <person name="Olmstead R.G."/>
            <person name="Onodera N."/>
            <person name="Petersen B.L."/>
            <person name="Pils B."/>
            <person name="Prigge M."/>
            <person name="Rensing S.A."/>
            <person name="Riano-Pachon D.M."/>
            <person name="Roberts A.W."/>
            <person name="Sato Y."/>
            <person name="Scheller H.V."/>
            <person name="Schulz B."/>
            <person name="Schulz C."/>
            <person name="Shakirov E.V."/>
            <person name="Shibagaki N."/>
            <person name="Shinohara N."/>
            <person name="Shippen D.E."/>
            <person name="Soerensen I."/>
            <person name="Sotooka R."/>
            <person name="Sugimoto N."/>
            <person name="Sugita M."/>
            <person name="Sumikawa N."/>
            <person name="Tanurdzic M."/>
            <person name="Theissen G."/>
            <person name="Ulvskov P."/>
            <person name="Wakazuki S."/>
            <person name="Weng J.K."/>
            <person name="Willats W.W."/>
            <person name="Wipf D."/>
            <person name="Wolf P.G."/>
            <person name="Yang L."/>
            <person name="Zimmer A.D."/>
            <person name="Zhu Q."/>
            <person name="Mitros T."/>
            <person name="Hellsten U."/>
            <person name="Loque D."/>
            <person name="Otillar R."/>
            <person name="Salamov A."/>
            <person name="Schmutz J."/>
            <person name="Shapiro H."/>
            <person name="Lindquist E."/>
            <person name="Lucas S."/>
            <person name="Rokhsar D."/>
            <person name="Grigoriev I.V."/>
        </authorList>
    </citation>
    <scope>NUCLEOTIDE SEQUENCE [LARGE SCALE GENOMIC DNA]</scope>
</reference>
<dbReference type="EMBL" id="GL377578">
    <property type="protein sequence ID" value="EFJ29092.1"/>
    <property type="molecule type" value="Genomic_DNA"/>
</dbReference>
<keyword evidence="2" id="KW-1185">Reference proteome</keyword>
<gene>
    <name evidence="1" type="ORF">SELMODRAFT_410629</name>
</gene>
<dbReference type="Proteomes" id="UP000001514">
    <property type="component" value="Unassembled WGS sequence"/>
</dbReference>
<dbReference type="Gramene" id="EFJ29092">
    <property type="protein sequence ID" value="EFJ29092"/>
    <property type="gene ID" value="SELMODRAFT_410629"/>
</dbReference>
<accession>D8RFC5</accession>
<dbReference type="KEGG" id="smo:SELMODRAFT_410629"/>
<dbReference type="InParanoid" id="D8RFC5"/>
<dbReference type="AlphaFoldDB" id="D8RFC5"/>
<evidence type="ECO:0000313" key="1">
    <source>
        <dbReference type="EMBL" id="EFJ29092.1"/>
    </source>
</evidence>